<protein>
    <submittedName>
        <fullName evidence="3">HTH_48 domain-containing protein</fullName>
    </submittedName>
</protein>
<reference evidence="3" key="2">
    <citation type="submission" date="2020-10" db="UniProtKB">
        <authorList>
            <consortium name="WormBaseParasite"/>
        </authorList>
    </citation>
    <scope>IDENTIFICATION</scope>
</reference>
<keyword evidence="2" id="KW-1185">Reference proteome</keyword>
<proteinExistence type="predicted"/>
<evidence type="ECO:0000313" key="2">
    <source>
        <dbReference type="Proteomes" id="UP000492821"/>
    </source>
</evidence>
<evidence type="ECO:0000313" key="3">
    <source>
        <dbReference type="WBParaSite" id="Pan_g16077.t1"/>
    </source>
</evidence>
<dbReference type="Proteomes" id="UP000492821">
    <property type="component" value="Unassembled WGS sequence"/>
</dbReference>
<feature type="compositionally biased region" description="Polar residues" evidence="1">
    <location>
        <begin position="35"/>
        <end position="47"/>
    </location>
</feature>
<feature type="region of interest" description="Disordered" evidence="1">
    <location>
        <begin position="22"/>
        <end position="62"/>
    </location>
</feature>
<name>A0A7E4V4U4_PANRE</name>
<dbReference type="WBParaSite" id="Pan_g16077.t1">
    <property type="protein sequence ID" value="Pan_g16077.t1"/>
    <property type="gene ID" value="Pan_g16077"/>
</dbReference>
<dbReference type="AlphaFoldDB" id="A0A7E4V4U4"/>
<organism evidence="2 3">
    <name type="scientific">Panagrellus redivivus</name>
    <name type="common">Microworm</name>
    <dbReference type="NCBI Taxonomy" id="6233"/>
    <lineage>
        <taxon>Eukaryota</taxon>
        <taxon>Metazoa</taxon>
        <taxon>Ecdysozoa</taxon>
        <taxon>Nematoda</taxon>
        <taxon>Chromadorea</taxon>
        <taxon>Rhabditida</taxon>
        <taxon>Tylenchina</taxon>
        <taxon>Panagrolaimomorpha</taxon>
        <taxon>Panagrolaimoidea</taxon>
        <taxon>Panagrolaimidae</taxon>
        <taxon>Panagrellus</taxon>
    </lineage>
</organism>
<evidence type="ECO:0000256" key="1">
    <source>
        <dbReference type="SAM" id="MobiDB-lite"/>
    </source>
</evidence>
<sequence>MQHKHARYIITLQKRSIEEAFTDHGKSDNRVPQMEVNTKSQHTSNRVSRTKGHPSAIRREQHGSTHTLEFAALAAVVLRCFVNTLR</sequence>
<reference evidence="2" key="1">
    <citation type="journal article" date="2013" name="Genetics">
        <title>The draft genome and transcriptome of Panagrellus redivivus are shaped by the harsh demands of a free-living lifestyle.</title>
        <authorList>
            <person name="Srinivasan J."/>
            <person name="Dillman A.R."/>
            <person name="Macchietto M.G."/>
            <person name="Heikkinen L."/>
            <person name="Lakso M."/>
            <person name="Fracchia K.M."/>
            <person name="Antoshechkin I."/>
            <person name="Mortazavi A."/>
            <person name="Wong G."/>
            <person name="Sternberg P.W."/>
        </authorList>
    </citation>
    <scope>NUCLEOTIDE SEQUENCE [LARGE SCALE GENOMIC DNA]</scope>
    <source>
        <strain evidence="2">MT8872</strain>
    </source>
</reference>
<accession>A0A7E4V4U4</accession>